<name>A0A4R0H026_9ACTN</name>
<proteinExistence type="predicted"/>
<accession>A0A4R0H026</accession>
<comment type="caution">
    <text evidence="1">The sequence shown here is derived from an EMBL/GenBank/DDBJ whole genome shotgun (WGS) entry which is preliminary data.</text>
</comment>
<reference evidence="1 2" key="1">
    <citation type="submission" date="2019-02" db="EMBL/GenBank/DDBJ databases">
        <title>Kribbella capetownensis sp. nov. and Kribbella speibonae sp. nov., isolated from soil.</title>
        <authorList>
            <person name="Curtis S.M."/>
            <person name="Norton I."/>
            <person name="Everest G.J."/>
            <person name="Meyers P.R."/>
        </authorList>
    </citation>
    <scope>NUCLEOTIDE SEQUENCE [LARGE SCALE GENOMIC DNA]</scope>
    <source>
        <strain evidence="1 2">KCTC 29219</strain>
    </source>
</reference>
<dbReference type="Proteomes" id="UP000292346">
    <property type="component" value="Unassembled WGS sequence"/>
</dbReference>
<evidence type="ECO:0000313" key="2">
    <source>
        <dbReference type="Proteomes" id="UP000292346"/>
    </source>
</evidence>
<protein>
    <submittedName>
        <fullName evidence="1">Uncharacterized protein</fullName>
    </submittedName>
</protein>
<dbReference type="AlphaFoldDB" id="A0A4R0H026"/>
<keyword evidence="2" id="KW-1185">Reference proteome</keyword>
<dbReference type="RefSeq" id="WP_131344222.1">
    <property type="nucleotide sequence ID" value="NZ_SJJZ01000004.1"/>
</dbReference>
<sequence length="92" mass="10316">MIEIGLDLPWPAYGCDPATLAGRSVYVDDTGQPRNAAYMITRAVVSGRTLRLYTDTTAIRGYLDDQDFDKGFAYDLEVGRVARVPQLRTWEV</sequence>
<dbReference type="EMBL" id="SJJZ01000004">
    <property type="protein sequence ID" value="TCC03661.1"/>
    <property type="molecule type" value="Genomic_DNA"/>
</dbReference>
<gene>
    <name evidence="1" type="ORF">E0H45_31520</name>
</gene>
<evidence type="ECO:0000313" key="1">
    <source>
        <dbReference type="EMBL" id="TCC03661.1"/>
    </source>
</evidence>
<organism evidence="1 2">
    <name type="scientific">Kribbella soli</name>
    <dbReference type="NCBI Taxonomy" id="1124743"/>
    <lineage>
        <taxon>Bacteria</taxon>
        <taxon>Bacillati</taxon>
        <taxon>Actinomycetota</taxon>
        <taxon>Actinomycetes</taxon>
        <taxon>Propionibacteriales</taxon>
        <taxon>Kribbellaceae</taxon>
        <taxon>Kribbella</taxon>
    </lineage>
</organism>
<dbReference type="OrthoDB" id="227957at2"/>